<sequence>QKPAYSGGLRSDYCFRTDAAAITDTGVWLDNESAAGKDAFD</sequence>
<reference evidence="1" key="1">
    <citation type="journal article" date="2014" name="Front. Microbiol.">
        <title>High frequency of phylogenetically diverse reductive dehalogenase-homologous genes in deep subseafloor sedimentary metagenomes.</title>
        <authorList>
            <person name="Kawai M."/>
            <person name="Futagami T."/>
            <person name="Toyoda A."/>
            <person name="Takaki Y."/>
            <person name="Nishi S."/>
            <person name="Hori S."/>
            <person name="Arai W."/>
            <person name="Tsubouchi T."/>
            <person name="Morono Y."/>
            <person name="Uchiyama I."/>
            <person name="Ito T."/>
            <person name="Fujiyama A."/>
            <person name="Inagaki F."/>
            <person name="Takami H."/>
        </authorList>
    </citation>
    <scope>NUCLEOTIDE SEQUENCE</scope>
    <source>
        <strain evidence="1">Expedition CK06-06</strain>
    </source>
</reference>
<comment type="caution">
    <text evidence="1">The sequence shown here is derived from an EMBL/GenBank/DDBJ whole genome shotgun (WGS) entry which is preliminary data.</text>
</comment>
<name>X1MPE0_9ZZZZ</name>
<dbReference type="AlphaFoldDB" id="X1MPE0"/>
<gene>
    <name evidence="1" type="ORF">S06H3_18697</name>
</gene>
<evidence type="ECO:0000313" key="1">
    <source>
        <dbReference type="EMBL" id="GAI16535.1"/>
    </source>
</evidence>
<feature type="non-terminal residue" evidence="1">
    <location>
        <position position="1"/>
    </location>
</feature>
<accession>X1MPE0</accession>
<proteinExistence type="predicted"/>
<organism evidence="1">
    <name type="scientific">marine sediment metagenome</name>
    <dbReference type="NCBI Taxonomy" id="412755"/>
    <lineage>
        <taxon>unclassified sequences</taxon>
        <taxon>metagenomes</taxon>
        <taxon>ecological metagenomes</taxon>
    </lineage>
</organism>
<protein>
    <submittedName>
        <fullName evidence="1">Uncharacterized protein</fullName>
    </submittedName>
</protein>
<dbReference type="EMBL" id="BARV01009488">
    <property type="protein sequence ID" value="GAI16535.1"/>
    <property type="molecule type" value="Genomic_DNA"/>
</dbReference>